<evidence type="ECO:0000256" key="4">
    <source>
        <dbReference type="ARBA" id="ARBA00022728"/>
    </source>
</evidence>
<dbReference type="GO" id="GO:0071014">
    <property type="term" value="C:post-mRNA release spliceosomal complex"/>
    <property type="evidence" value="ECO:0007669"/>
    <property type="project" value="UniProtKB-ARBA"/>
</dbReference>
<evidence type="ECO:0000256" key="3">
    <source>
        <dbReference type="ARBA" id="ARBA00022664"/>
    </source>
</evidence>
<accession>A0A0F7SEK6</accession>
<feature type="compositionally biased region" description="Basic and acidic residues" evidence="7">
    <location>
        <begin position="257"/>
        <end position="266"/>
    </location>
</feature>
<evidence type="ECO:0000256" key="5">
    <source>
        <dbReference type="ARBA" id="ARBA00023187"/>
    </source>
</evidence>
<keyword evidence="3" id="KW-0507">mRNA processing</keyword>
<evidence type="ECO:0000256" key="6">
    <source>
        <dbReference type="ARBA" id="ARBA00023242"/>
    </source>
</evidence>
<reference evidence="8" key="1">
    <citation type="submission" date="2014-08" db="EMBL/GenBank/DDBJ databases">
        <authorList>
            <person name="Sharma Rahul"/>
            <person name="Thines Marco"/>
        </authorList>
    </citation>
    <scope>NUCLEOTIDE SEQUENCE</scope>
</reference>
<keyword evidence="5" id="KW-0508">mRNA splicing</keyword>
<evidence type="ECO:0000256" key="7">
    <source>
        <dbReference type="SAM" id="MobiDB-lite"/>
    </source>
</evidence>
<dbReference type="EMBL" id="LN483116">
    <property type="protein sequence ID" value="CDZ96265.1"/>
    <property type="molecule type" value="Genomic_DNA"/>
</dbReference>
<dbReference type="GO" id="GO:0000974">
    <property type="term" value="C:Prp19 complex"/>
    <property type="evidence" value="ECO:0007669"/>
    <property type="project" value="UniProtKB-ARBA"/>
</dbReference>
<sequence length="336" mass="37574">MARNEEKSQSMLYRFREAQQVELGFARPKGGRRPRLASSVDNLKDCERYRGEILREISRKVSKIQDAGLTDYEIRDLNDEINKLMREKGHYERQIVSLGGANYKRSTAMVDEDGKEVPGTRGYKYFGRAKELPGVKELFSKKAVAETDESQRAELFRRYRNQGPEYYGDLDETDGTVLDAEREREESDWIAGFERVSNLLGASTESIPPFPRITPVQPSSSTAATTTAPTTGPSKRSAEEDDGQAQAVSEEEPTEDESSKKLKLTDPDSESPTDTSASLMHGTSANTTGAAGVGFIGIGILNQKDLERPTLLTKSQMDKVLLDRRKQILLDQYMTK</sequence>
<dbReference type="GO" id="GO:0000350">
    <property type="term" value="P:generation of catalytic spliceosome for second transesterification step"/>
    <property type="evidence" value="ECO:0007669"/>
    <property type="project" value="InterPro"/>
</dbReference>
<dbReference type="AlphaFoldDB" id="A0A0F7SEK6"/>
<feature type="compositionally biased region" description="Low complexity" evidence="7">
    <location>
        <begin position="218"/>
        <end position="234"/>
    </location>
</feature>
<dbReference type="InterPro" id="IPR037200">
    <property type="entry name" value="Isy1_sf"/>
</dbReference>
<keyword evidence="6" id="KW-0539">Nucleus</keyword>
<dbReference type="SUPFAM" id="SSF140102">
    <property type="entry name" value="ISY1 domain-like"/>
    <property type="match status" value="1"/>
</dbReference>
<feature type="compositionally biased region" description="Polar residues" evidence="7">
    <location>
        <begin position="270"/>
        <end position="284"/>
    </location>
</feature>
<dbReference type="Gene3D" id="1.10.287.660">
    <property type="entry name" value="Helix hairpin bin"/>
    <property type="match status" value="1"/>
</dbReference>
<dbReference type="InterPro" id="IPR029012">
    <property type="entry name" value="Helix_hairpin_bin_sf"/>
</dbReference>
<dbReference type="Pfam" id="PF06246">
    <property type="entry name" value="Isy1"/>
    <property type="match status" value="1"/>
</dbReference>
<comment type="similarity">
    <text evidence="2">Belongs to the ISY1 family.</text>
</comment>
<feature type="region of interest" description="Disordered" evidence="7">
    <location>
        <begin position="204"/>
        <end position="284"/>
    </location>
</feature>
<evidence type="ECO:0000313" key="8">
    <source>
        <dbReference type="EMBL" id="CDZ96265.1"/>
    </source>
</evidence>
<evidence type="ECO:0000256" key="2">
    <source>
        <dbReference type="ARBA" id="ARBA00007002"/>
    </source>
</evidence>
<dbReference type="PANTHER" id="PTHR13021">
    <property type="entry name" value="PRE-MRNA-SPLICING FACTOR ISY1"/>
    <property type="match status" value="1"/>
</dbReference>
<dbReference type="FunFam" id="1.10.287.660:FF:000001">
    <property type="entry name" value="pre-mRNA-splicing factor ISY1 homolog"/>
    <property type="match status" value="1"/>
</dbReference>
<comment type="subcellular location">
    <subcellularLocation>
        <location evidence="1">Nucleus</location>
    </subcellularLocation>
</comment>
<protein>
    <submittedName>
        <fullName evidence="8">mRNA splicing factor</fullName>
    </submittedName>
</protein>
<feature type="compositionally biased region" description="Acidic residues" evidence="7">
    <location>
        <begin position="239"/>
        <end position="256"/>
    </location>
</feature>
<organism evidence="8">
    <name type="scientific">Phaffia rhodozyma</name>
    <name type="common">Yeast</name>
    <name type="synonym">Xanthophyllomyces dendrorhous</name>
    <dbReference type="NCBI Taxonomy" id="264483"/>
    <lineage>
        <taxon>Eukaryota</taxon>
        <taxon>Fungi</taxon>
        <taxon>Dikarya</taxon>
        <taxon>Basidiomycota</taxon>
        <taxon>Agaricomycotina</taxon>
        <taxon>Tremellomycetes</taxon>
        <taxon>Cystofilobasidiales</taxon>
        <taxon>Mrakiaceae</taxon>
        <taxon>Phaffia</taxon>
    </lineage>
</organism>
<name>A0A0F7SEK6_PHARH</name>
<proteinExistence type="inferred from homology"/>
<dbReference type="InterPro" id="IPR009360">
    <property type="entry name" value="Isy1"/>
</dbReference>
<keyword evidence="4" id="KW-0747">Spliceosome</keyword>
<evidence type="ECO:0000256" key="1">
    <source>
        <dbReference type="ARBA" id="ARBA00004123"/>
    </source>
</evidence>